<dbReference type="EMBL" id="AP026867">
    <property type="protein sequence ID" value="BDS09773.1"/>
    <property type="molecule type" value="Genomic_DNA"/>
</dbReference>
<evidence type="ECO:0000313" key="1">
    <source>
        <dbReference type="EMBL" id="BDS09773.1"/>
    </source>
</evidence>
<accession>A0A915YB08</accession>
<reference evidence="1" key="1">
    <citation type="submission" date="2022-09" db="EMBL/GenBank/DDBJ databases">
        <title>Aureispira anguillicida sp. nov., isolated from Leptocephalus of Japanese eel Anguilla japonica.</title>
        <authorList>
            <person name="Yuasa K."/>
            <person name="Mekata T."/>
            <person name="Ikunari K."/>
        </authorList>
    </citation>
    <scope>NUCLEOTIDE SEQUENCE</scope>
    <source>
        <strain evidence="1">EL160426</strain>
    </source>
</reference>
<keyword evidence="2" id="KW-1185">Reference proteome</keyword>
<protein>
    <submittedName>
        <fullName evidence="1">Uncharacterized protein</fullName>
    </submittedName>
</protein>
<gene>
    <name evidence="1" type="ORF">AsAng_0004780</name>
</gene>
<name>A0A915YB08_9BACT</name>
<dbReference type="KEGG" id="aup:AsAng_0004780"/>
<dbReference type="AlphaFoldDB" id="A0A915YB08"/>
<organism evidence="1 2">
    <name type="scientific">Aureispira anguillae</name>
    <dbReference type="NCBI Taxonomy" id="2864201"/>
    <lineage>
        <taxon>Bacteria</taxon>
        <taxon>Pseudomonadati</taxon>
        <taxon>Bacteroidota</taxon>
        <taxon>Saprospiria</taxon>
        <taxon>Saprospirales</taxon>
        <taxon>Saprospiraceae</taxon>
        <taxon>Aureispira</taxon>
    </lineage>
</organism>
<proteinExistence type="predicted"/>
<sequence>MNIEPSNPALIFYNFSTKDVFVIIQPRGVSLSRFSTKN</sequence>
<evidence type="ECO:0000313" key="2">
    <source>
        <dbReference type="Proteomes" id="UP001060919"/>
    </source>
</evidence>
<dbReference type="Proteomes" id="UP001060919">
    <property type="component" value="Chromosome"/>
</dbReference>